<comment type="similarity">
    <text evidence="1">Belongs to the cytidine and deoxycytidylate deaminase family. ADAT2 subfamily.</text>
</comment>
<dbReference type="PANTHER" id="PTHR11079">
    <property type="entry name" value="CYTOSINE DEAMINASE FAMILY MEMBER"/>
    <property type="match status" value="1"/>
</dbReference>
<dbReference type="EMBL" id="FQZP01000008">
    <property type="protein sequence ID" value="SHI75304.1"/>
    <property type="molecule type" value="Genomic_DNA"/>
</dbReference>
<keyword evidence="4 8" id="KW-0479">Metal-binding</keyword>
<gene>
    <name evidence="8" type="primary">tadA</name>
    <name evidence="10" type="ORF">SAMN05444373_100860</name>
</gene>
<comment type="function">
    <text evidence="8">Catalyzes the deamination of adenosine to inosine at the wobble position 34 of tRNA(Arg2).</text>
</comment>
<protein>
    <recommendedName>
        <fullName evidence="8">tRNA-specific adenosine deaminase</fullName>
        <ecNumber evidence="8">3.5.4.33</ecNumber>
    </recommendedName>
</protein>
<feature type="domain" description="CMP/dCMP-type deaminase" evidence="9">
    <location>
        <begin position="1"/>
        <end position="146"/>
    </location>
</feature>
<evidence type="ECO:0000256" key="4">
    <source>
        <dbReference type="ARBA" id="ARBA00022723"/>
    </source>
</evidence>
<evidence type="ECO:0000313" key="10">
    <source>
        <dbReference type="EMBL" id="SHI75304.1"/>
    </source>
</evidence>
<dbReference type="PANTHER" id="PTHR11079:SF202">
    <property type="entry name" value="TRNA-SPECIFIC ADENOSINE DEAMINASE"/>
    <property type="match status" value="1"/>
</dbReference>
<feature type="active site" description="Proton donor" evidence="8">
    <location>
        <position position="53"/>
    </location>
</feature>
<dbReference type="AlphaFoldDB" id="A0A1M6DPW6"/>
<dbReference type="FunFam" id="3.40.140.10:FF:000005">
    <property type="entry name" value="tRNA-specific adenosine deaminase"/>
    <property type="match status" value="1"/>
</dbReference>
<reference evidence="10 11" key="1">
    <citation type="submission" date="2016-11" db="EMBL/GenBank/DDBJ databases">
        <authorList>
            <person name="Varghese N."/>
            <person name="Submissions S."/>
        </authorList>
    </citation>
    <scope>NUCLEOTIDE SEQUENCE [LARGE SCALE GENOMIC DNA]</scope>
    <source>
        <strain evidence="10 11">DSM 19027</strain>
    </source>
</reference>
<evidence type="ECO:0000256" key="5">
    <source>
        <dbReference type="ARBA" id="ARBA00022801"/>
    </source>
</evidence>
<evidence type="ECO:0000256" key="8">
    <source>
        <dbReference type="HAMAP-Rule" id="MF_00972"/>
    </source>
</evidence>
<dbReference type="InterPro" id="IPR016193">
    <property type="entry name" value="Cytidine_deaminase-like"/>
</dbReference>
<sequence>MINPYMEIAIQEARKAAEKGEVPVGAVIVKDRLIISRTHNLRETTGNATAHAEILAINEACRILGRWRLDDCDLYVTLEPCPMCAGAIINARIRRLYFGASDPKAGAVGSVVDLLRMRAFNHTPEIYEGIMESQCRELLTEFFRARR</sequence>
<dbReference type="CDD" id="cd01285">
    <property type="entry name" value="nucleoside_deaminase"/>
    <property type="match status" value="1"/>
</dbReference>
<keyword evidence="3 8" id="KW-0819">tRNA processing</keyword>
<dbReference type="PROSITE" id="PS51747">
    <property type="entry name" value="CYT_DCMP_DEAMINASES_2"/>
    <property type="match status" value="1"/>
</dbReference>
<evidence type="ECO:0000256" key="1">
    <source>
        <dbReference type="ARBA" id="ARBA00010669"/>
    </source>
</evidence>
<comment type="cofactor">
    <cofactor evidence="8">
        <name>Zn(2+)</name>
        <dbReference type="ChEBI" id="CHEBI:29105"/>
    </cofactor>
    <text evidence="8">Binds 1 zinc ion per subunit.</text>
</comment>
<evidence type="ECO:0000256" key="3">
    <source>
        <dbReference type="ARBA" id="ARBA00022694"/>
    </source>
</evidence>
<dbReference type="InterPro" id="IPR028883">
    <property type="entry name" value="tRNA_aden_deaminase"/>
</dbReference>
<dbReference type="RefSeq" id="WP_149678095.1">
    <property type="nucleotide sequence ID" value="NZ_FQZP01000008.1"/>
</dbReference>
<evidence type="ECO:0000256" key="7">
    <source>
        <dbReference type="ARBA" id="ARBA00048045"/>
    </source>
</evidence>
<dbReference type="PROSITE" id="PS00903">
    <property type="entry name" value="CYT_DCMP_DEAMINASES_1"/>
    <property type="match status" value="1"/>
</dbReference>
<dbReference type="EC" id="3.5.4.33" evidence="8"/>
<evidence type="ECO:0000259" key="9">
    <source>
        <dbReference type="PROSITE" id="PS51747"/>
    </source>
</evidence>
<dbReference type="InterPro" id="IPR058535">
    <property type="entry name" value="MafB19-deam"/>
</dbReference>
<dbReference type="GO" id="GO:0052717">
    <property type="term" value="F:tRNA-specific adenosine-34 deaminase activity"/>
    <property type="evidence" value="ECO:0007669"/>
    <property type="project" value="UniProtKB-UniRule"/>
</dbReference>
<dbReference type="Proteomes" id="UP000324781">
    <property type="component" value="Unassembled WGS sequence"/>
</dbReference>
<proteinExistence type="inferred from homology"/>
<dbReference type="HAMAP" id="MF_00972">
    <property type="entry name" value="tRNA_aden_deaminase"/>
    <property type="match status" value="1"/>
</dbReference>
<comment type="subunit">
    <text evidence="2 8">Homodimer.</text>
</comment>
<feature type="binding site" evidence="8">
    <location>
        <position position="51"/>
    </location>
    <ligand>
        <name>Zn(2+)</name>
        <dbReference type="ChEBI" id="CHEBI:29105"/>
        <note>catalytic</note>
    </ligand>
</feature>
<keyword evidence="5 8" id="KW-0378">Hydrolase</keyword>
<dbReference type="GO" id="GO:0002100">
    <property type="term" value="P:tRNA wobble adenosine to inosine editing"/>
    <property type="evidence" value="ECO:0007669"/>
    <property type="project" value="UniProtKB-UniRule"/>
</dbReference>
<evidence type="ECO:0000256" key="6">
    <source>
        <dbReference type="ARBA" id="ARBA00022833"/>
    </source>
</evidence>
<name>A0A1M6DPW6_9FIRM</name>
<feature type="binding site" evidence="8">
    <location>
        <position position="81"/>
    </location>
    <ligand>
        <name>Zn(2+)</name>
        <dbReference type="ChEBI" id="CHEBI:29105"/>
        <note>catalytic</note>
    </ligand>
</feature>
<dbReference type="SUPFAM" id="SSF53927">
    <property type="entry name" value="Cytidine deaminase-like"/>
    <property type="match status" value="1"/>
</dbReference>
<keyword evidence="11" id="KW-1185">Reference proteome</keyword>
<dbReference type="OrthoDB" id="9802676at2"/>
<dbReference type="Gene3D" id="3.40.140.10">
    <property type="entry name" value="Cytidine Deaminase, domain 2"/>
    <property type="match status" value="1"/>
</dbReference>
<evidence type="ECO:0000313" key="11">
    <source>
        <dbReference type="Proteomes" id="UP000324781"/>
    </source>
</evidence>
<organism evidence="10 11">
    <name type="scientific">Thermoclostridium caenicola</name>
    <dbReference type="NCBI Taxonomy" id="659425"/>
    <lineage>
        <taxon>Bacteria</taxon>
        <taxon>Bacillati</taxon>
        <taxon>Bacillota</taxon>
        <taxon>Clostridia</taxon>
        <taxon>Eubacteriales</taxon>
        <taxon>Oscillospiraceae</taxon>
        <taxon>Thermoclostridium</taxon>
    </lineage>
</organism>
<accession>A0A1M6DPW6</accession>
<dbReference type="InterPro" id="IPR002125">
    <property type="entry name" value="CMP_dCMP_dom"/>
</dbReference>
<dbReference type="InterPro" id="IPR016192">
    <property type="entry name" value="APOBEC/CMP_deaminase_Zn-bd"/>
</dbReference>
<keyword evidence="6 8" id="KW-0862">Zinc</keyword>
<comment type="catalytic activity">
    <reaction evidence="7 8">
        <text>adenosine(34) in tRNA + H2O + H(+) = inosine(34) in tRNA + NH4(+)</text>
        <dbReference type="Rhea" id="RHEA:43168"/>
        <dbReference type="Rhea" id="RHEA-COMP:10373"/>
        <dbReference type="Rhea" id="RHEA-COMP:10374"/>
        <dbReference type="ChEBI" id="CHEBI:15377"/>
        <dbReference type="ChEBI" id="CHEBI:15378"/>
        <dbReference type="ChEBI" id="CHEBI:28938"/>
        <dbReference type="ChEBI" id="CHEBI:74411"/>
        <dbReference type="ChEBI" id="CHEBI:82852"/>
        <dbReference type="EC" id="3.5.4.33"/>
    </reaction>
</comment>
<dbReference type="Pfam" id="PF14437">
    <property type="entry name" value="MafB19-deam"/>
    <property type="match status" value="1"/>
</dbReference>
<dbReference type="NCBIfam" id="NF008113">
    <property type="entry name" value="PRK10860.1"/>
    <property type="match status" value="1"/>
</dbReference>
<evidence type="ECO:0000256" key="2">
    <source>
        <dbReference type="ARBA" id="ARBA00011738"/>
    </source>
</evidence>
<feature type="binding site" evidence="8">
    <location>
        <position position="84"/>
    </location>
    <ligand>
        <name>Zn(2+)</name>
        <dbReference type="ChEBI" id="CHEBI:29105"/>
        <note>catalytic</note>
    </ligand>
</feature>
<dbReference type="GO" id="GO:0008270">
    <property type="term" value="F:zinc ion binding"/>
    <property type="evidence" value="ECO:0007669"/>
    <property type="project" value="UniProtKB-UniRule"/>
</dbReference>